<proteinExistence type="predicted"/>
<evidence type="ECO:0000313" key="1">
    <source>
        <dbReference type="EMBL" id="KAK4296934.1"/>
    </source>
</evidence>
<sequence length="87" mass="9988">MYRRKKTNYNRKLPWVLLGLRTAPKEGLEVSPAEMVYDDPLVVPGEFFPEAPHNDDIVRLQAHRGKVRPVQAELQSTQITLRLPTPP</sequence>
<dbReference type="AlphaFoldDB" id="A0AAE1NV94"/>
<accession>A0AAE1NV94</accession>
<dbReference type="EMBL" id="JAWZYT010003745">
    <property type="protein sequence ID" value="KAK4296934.1"/>
    <property type="molecule type" value="Genomic_DNA"/>
</dbReference>
<comment type="caution">
    <text evidence="1">The sequence shown here is derived from an EMBL/GenBank/DDBJ whole genome shotgun (WGS) entry which is preliminary data.</text>
</comment>
<reference evidence="1" key="1">
    <citation type="submission" date="2023-11" db="EMBL/GenBank/DDBJ databases">
        <title>Genome assemblies of two species of porcelain crab, Petrolisthes cinctipes and Petrolisthes manimaculis (Anomura: Porcellanidae).</title>
        <authorList>
            <person name="Angst P."/>
        </authorList>
    </citation>
    <scope>NUCLEOTIDE SEQUENCE</scope>
    <source>
        <strain evidence="1">PB745_02</strain>
        <tissue evidence="1">Gill</tissue>
    </source>
</reference>
<evidence type="ECO:0000313" key="2">
    <source>
        <dbReference type="Proteomes" id="UP001292094"/>
    </source>
</evidence>
<dbReference type="Proteomes" id="UP001292094">
    <property type="component" value="Unassembled WGS sequence"/>
</dbReference>
<keyword evidence="2" id="KW-1185">Reference proteome</keyword>
<gene>
    <name evidence="1" type="ORF">Pmani_030622</name>
</gene>
<name>A0AAE1NV94_9EUCA</name>
<organism evidence="1 2">
    <name type="scientific">Petrolisthes manimaculis</name>
    <dbReference type="NCBI Taxonomy" id="1843537"/>
    <lineage>
        <taxon>Eukaryota</taxon>
        <taxon>Metazoa</taxon>
        <taxon>Ecdysozoa</taxon>
        <taxon>Arthropoda</taxon>
        <taxon>Crustacea</taxon>
        <taxon>Multicrustacea</taxon>
        <taxon>Malacostraca</taxon>
        <taxon>Eumalacostraca</taxon>
        <taxon>Eucarida</taxon>
        <taxon>Decapoda</taxon>
        <taxon>Pleocyemata</taxon>
        <taxon>Anomura</taxon>
        <taxon>Galatheoidea</taxon>
        <taxon>Porcellanidae</taxon>
        <taxon>Petrolisthes</taxon>
    </lineage>
</organism>
<protein>
    <submittedName>
        <fullName evidence="1">Uncharacterized protein</fullName>
    </submittedName>
</protein>